<name>A0ACB9ZFN1_9PEZI</name>
<dbReference type="Proteomes" id="UP001497700">
    <property type="component" value="Unassembled WGS sequence"/>
</dbReference>
<gene>
    <name evidence="1" type="ORF">F4820DRAFT_403513</name>
</gene>
<evidence type="ECO:0000313" key="1">
    <source>
        <dbReference type="EMBL" id="KAI4870393.1"/>
    </source>
</evidence>
<organism evidence="1 2">
    <name type="scientific">Hypoxylon rubiginosum</name>
    <dbReference type="NCBI Taxonomy" id="110542"/>
    <lineage>
        <taxon>Eukaryota</taxon>
        <taxon>Fungi</taxon>
        <taxon>Dikarya</taxon>
        <taxon>Ascomycota</taxon>
        <taxon>Pezizomycotina</taxon>
        <taxon>Sordariomycetes</taxon>
        <taxon>Xylariomycetidae</taxon>
        <taxon>Xylariales</taxon>
        <taxon>Hypoxylaceae</taxon>
        <taxon>Hypoxylon</taxon>
    </lineage>
</organism>
<evidence type="ECO:0000313" key="2">
    <source>
        <dbReference type="Proteomes" id="UP001497700"/>
    </source>
</evidence>
<keyword evidence="2" id="KW-1185">Reference proteome</keyword>
<accession>A0ACB9ZFN1</accession>
<feature type="non-terminal residue" evidence="1">
    <location>
        <position position="61"/>
    </location>
</feature>
<proteinExistence type="predicted"/>
<protein>
    <submittedName>
        <fullName evidence="1">Uncharacterized protein</fullName>
    </submittedName>
</protein>
<comment type="caution">
    <text evidence="1">The sequence shown here is derived from an EMBL/GenBank/DDBJ whole genome shotgun (WGS) entry which is preliminary data.</text>
</comment>
<dbReference type="EMBL" id="MU393424">
    <property type="protein sequence ID" value="KAI4870393.1"/>
    <property type="molecule type" value="Genomic_DNA"/>
</dbReference>
<sequence length="61" mass="6789">MTAGKKPEAHPDKSPVISAFKANFVHGGLLFNMHHHHYGYRYRRGVQLTSAQLELLTAGNS</sequence>
<reference evidence="1 2" key="1">
    <citation type="journal article" date="2022" name="New Phytol.">
        <title>Ecological generalism drives hyperdiversity of secondary metabolite gene clusters in xylarialean endophytes.</title>
        <authorList>
            <person name="Franco M.E.E."/>
            <person name="Wisecaver J.H."/>
            <person name="Arnold A.E."/>
            <person name="Ju Y.M."/>
            <person name="Slot J.C."/>
            <person name="Ahrendt S."/>
            <person name="Moore L.P."/>
            <person name="Eastman K.E."/>
            <person name="Scott K."/>
            <person name="Konkel Z."/>
            <person name="Mondo S.J."/>
            <person name="Kuo A."/>
            <person name="Hayes R.D."/>
            <person name="Haridas S."/>
            <person name="Andreopoulos B."/>
            <person name="Riley R."/>
            <person name="LaButti K."/>
            <person name="Pangilinan J."/>
            <person name="Lipzen A."/>
            <person name="Amirebrahimi M."/>
            <person name="Yan J."/>
            <person name="Adam C."/>
            <person name="Keymanesh K."/>
            <person name="Ng V."/>
            <person name="Louie K."/>
            <person name="Northen T."/>
            <person name="Drula E."/>
            <person name="Henrissat B."/>
            <person name="Hsieh H.M."/>
            <person name="Youens-Clark K."/>
            <person name="Lutzoni F."/>
            <person name="Miadlikowska J."/>
            <person name="Eastwood D.C."/>
            <person name="Hamelin R.C."/>
            <person name="Grigoriev I.V."/>
            <person name="U'Ren J.M."/>
        </authorList>
    </citation>
    <scope>NUCLEOTIDE SEQUENCE [LARGE SCALE GENOMIC DNA]</scope>
    <source>
        <strain evidence="1 2">CBS 119005</strain>
    </source>
</reference>